<dbReference type="InterPro" id="IPR003769">
    <property type="entry name" value="ClpS_core"/>
</dbReference>
<evidence type="ECO:0000313" key="4">
    <source>
        <dbReference type="Proteomes" id="UP000006048"/>
    </source>
</evidence>
<dbReference type="OrthoDB" id="9796121at2"/>
<dbReference type="Pfam" id="PF02617">
    <property type="entry name" value="ClpS"/>
    <property type="match status" value="1"/>
</dbReference>
<evidence type="ECO:0000259" key="2">
    <source>
        <dbReference type="Pfam" id="PF02617"/>
    </source>
</evidence>
<dbReference type="PANTHER" id="PTHR33473:SF19">
    <property type="entry name" value="ATP-DEPENDENT CLP PROTEASE ADAPTER PROTEIN CLPS"/>
    <property type="match status" value="1"/>
</dbReference>
<evidence type="ECO:0000256" key="1">
    <source>
        <dbReference type="HAMAP-Rule" id="MF_00302"/>
    </source>
</evidence>
<comment type="subunit">
    <text evidence="1">Binds to the N-terminal domain of the chaperone ClpA.</text>
</comment>
<dbReference type="EMBL" id="CP002959">
    <property type="protein sequence ID" value="AFM12910.1"/>
    <property type="molecule type" value="Genomic_DNA"/>
</dbReference>
<dbReference type="AlphaFoldDB" id="I4B6K3"/>
<dbReference type="GO" id="GO:0030163">
    <property type="term" value="P:protein catabolic process"/>
    <property type="evidence" value="ECO:0007669"/>
    <property type="project" value="InterPro"/>
</dbReference>
<reference evidence="3 4" key="1">
    <citation type="submission" date="2012-06" db="EMBL/GenBank/DDBJ databases">
        <title>The complete chromosome of genome of Turneriella parva DSM 21527.</title>
        <authorList>
            <consortium name="US DOE Joint Genome Institute (JGI-PGF)"/>
            <person name="Lucas S."/>
            <person name="Han J."/>
            <person name="Lapidus A."/>
            <person name="Bruce D."/>
            <person name="Goodwin L."/>
            <person name="Pitluck S."/>
            <person name="Peters L."/>
            <person name="Kyrpides N."/>
            <person name="Mavromatis K."/>
            <person name="Ivanova N."/>
            <person name="Mikhailova N."/>
            <person name="Chertkov O."/>
            <person name="Detter J.C."/>
            <person name="Tapia R."/>
            <person name="Han C."/>
            <person name="Land M."/>
            <person name="Hauser L."/>
            <person name="Markowitz V."/>
            <person name="Cheng J.-F."/>
            <person name="Hugenholtz P."/>
            <person name="Woyke T."/>
            <person name="Wu D."/>
            <person name="Gronow S."/>
            <person name="Wellnitz S."/>
            <person name="Brambilla E."/>
            <person name="Klenk H.-P."/>
            <person name="Eisen J.A."/>
        </authorList>
    </citation>
    <scope>NUCLEOTIDE SEQUENCE [LARGE SCALE GENOMIC DNA]</scope>
    <source>
        <strain evidence="4">ATCC BAA-1111 / DSM 21527 / NCTC 11395 / H</strain>
    </source>
</reference>
<feature type="domain" description="Adaptor protein ClpS core" evidence="2">
    <location>
        <begin position="18"/>
        <end position="97"/>
    </location>
</feature>
<dbReference type="STRING" id="869212.Turpa_2265"/>
<dbReference type="GO" id="GO:0006508">
    <property type="term" value="P:proteolysis"/>
    <property type="evidence" value="ECO:0007669"/>
    <property type="project" value="UniProtKB-UniRule"/>
</dbReference>
<dbReference type="GO" id="GO:0008233">
    <property type="term" value="F:peptidase activity"/>
    <property type="evidence" value="ECO:0007669"/>
    <property type="project" value="UniProtKB-KW"/>
</dbReference>
<dbReference type="RefSeq" id="WP_014803416.1">
    <property type="nucleotide sequence ID" value="NC_018020.1"/>
</dbReference>
<dbReference type="Gene3D" id="3.30.1390.10">
    <property type="match status" value="1"/>
</dbReference>
<dbReference type="HAMAP" id="MF_00302">
    <property type="entry name" value="ClpS"/>
    <property type="match status" value="1"/>
</dbReference>
<dbReference type="Proteomes" id="UP000006048">
    <property type="component" value="Chromosome"/>
</dbReference>
<dbReference type="NCBIfam" id="NF000672">
    <property type="entry name" value="PRK00033.1-5"/>
    <property type="match status" value="1"/>
</dbReference>
<comment type="function">
    <text evidence="1">Involved in the modulation of the specificity of the ClpAP-mediated ATP-dependent protein degradation.</text>
</comment>
<dbReference type="PATRIC" id="fig|869212.3.peg.2278"/>
<protein>
    <recommendedName>
        <fullName evidence="1">ATP-dependent Clp protease adapter protein ClpS</fullName>
    </recommendedName>
</protein>
<comment type="similarity">
    <text evidence="1">Belongs to the ClpS family.</text>
</comment>
<dbReference type="KEGG" id="tpx:Turpa_2265"/>
<dbReference type="FunFam" id="3.30.1390.10:FF:000002">
    <property type="entry name" value="ATP-dependent Clp protease adapter protein ClpS"/>
    <property type="match status" value="1"/>
</dbReference>
<sequence length="101" mass="11574">MSVGARRDEDTDVLTRAKKPRLYKVILLNDNYTTMEFVVYVLQKYFQKNEHEAKRIMLDVHNNGSGVAGTYPREVAETKVKQVMAHAEQEGFPLACKSEPE</sequence>
<keyword evidence="4" id="KW-1185">Reference proteome</keyword>
<keyword evidence="3" id="KW-0645">Protease</keyword>
<proteinExistence type="inferred from homology"/>
<dbReference type="HOGENOM" id="CLU_134358_2_1_12"/>
<accession>I4B6K3</accession>
<evidence type="ECO:0000313" key="3">
    <source>
        <dbReference type="EMBL" id="AFM12910.1"/>
    </source>
</evidence>
<dbReference type="SUPFAM" id="SSF54736">
    <property type="entry name" value="ClpS-like"/>
    <property type="match status" value="1"/>
</dbReference>
<gene>
    <name evidence="1" type="primary">clpS</name>
    <name evidence="3" type="ordered locus">Turpa_2265</name>
</gene>
<dbReference type="PANTHER" id="PTHR33473">
    <property type="entry name" value="ATP-DEPENDENT CLP PROTEASE ADAPTER PROTEIN CLPS1, CHLOROPLASTIC"/>
    <property type="match status" value="1"/>
</dbReference>
<keyword evidence="3" id="KW-0378">Hydrolase</keyword>
<dbReference type="InterPro" id="IPR022935">
    <property type="entry name" value="ClpS"/>
</dbReference>
<dbReference type="InterPro" id="IPR014719">
    <property type="entry name" value="Ribosomal_bL12_C/ClpS-like"/>
</dbReference>
<organism evidence="3 4">
    <name type="scientific">Turneriella parva (strain ATCC BAA-1111 / DSM 21527 / NCTC 11395 / H)</name>
    <name type="common">Leptospira parva</name>
    <dbReference type="NCBI Taxonomy" id="869212"/>
    <lineage>
        <taxon>Bacteria</taxon>
        <taxon>Pseudomonadati</taxon>
        <taxon>Spirochaetota</taxon>
        <taxon>Spirochaetia</taxon>
        <taxon>Leptospirales</taxon>
        <taxon>Leptospiraceae</taxon>
        <taxon>Turneriella</taxon>
    </lineage>
</organism>
<name>I4B6K3_TURPD</name>